<evidence type="ECO:0000256" key="5">
    <source>
        <dbReference type="RuleBase" id="RU004168"/>
    </source>
</evidence>
<evidence type="ECO:0000256" key="3">
    <source>
        <dbReference type="ARBA" id="ARBA00047645"/>
    </source>
</evidence>
<feature type="active site" evidence="4">
    <location>
        <position position="18"/>
    </location>
</feature>
<dbReference type="Proteomes" id="UP000319143">
    <property type="component" value="Unassembled WGS sequence"/>
</dbReference>
<organism evidence="7 8">
    <name type="scientific">Novipirellula artificiosorum</name>
    <dbReference type="NCBI Taxonomy" id="2528016"/>
    <lineage>
        <taxon>Bacteria</taxon>
        <taxon>Pseudomonadati</taxon>
        <taxon>Planctomycetota</taxon>
        <taxon>Planctomycetia</taxon>
        <taxon>Pirellulales</taxon>
        <taxon>Pirellulaceae</taxon>
        <taxon>Novipirellula</taxon>
    </lineage>
</organism>
<dbReference type="PROSITE" id="PS00151">
    <property type="entry name" value="ACYLPHOSPHATASE_2"/>
    <property type="match status" value="1"/>
</dbReference>
<dbReference type="InterPro" id="IPR017968">
    <property type="entry name" value="Acylphosphatase_CS"/>
</dbReference>
<dbReference type="OrthoDB" id="9808093at2"/>
<comment type="catalytic activity">
    <reaction evidence="3 4">
        <text>an acyl phosphate + H2O = a carboxylate + phosphate + H(+)</text>
        <dbReference type="Rhea" id="RHEA:14965"/>
        <dbReference type="ChEBI" id="CHEBI:15377"/>
        <dbReference type="ChEBI" id="CHEBI:15378"/>
        <dbReference type="ChEBI" id="CHEBI:29067"/>
        <dbReference type="ChEBI" id="CHEBI:43474"/>
        <dbReference type="ChEBI" id="CHEBI:59918"/>
        <dbReference type="EC" id="3.6.1.7"/>
    </reaction>
</comment>
<dbReference type="InterPro" id="IPR036046">
    <property type="entry name" value="Acylphosphatase-like_dom_sf"/>
</dbReference>
<feature type="active site" evidence="4">
    <location>
        <position position="36"/>
    </location>
</feature>
<keyword evidence="4 7" id="KW-0378">Hydrolase</keyword>
<dbReference type="InterPro" id="IPR020456">
    <property type="entry name" value="Acylphosphatase"/>
</dbReference>
<evidence type="ECO:0000256" key="4">
    <source>
        <dbReference type="PROSITE-ProRule" id="PRU00520"/>
    </source>
</evidence>
<comment type="caution">
    <text evidence="7">The sequence shown here is derived from an EMBL/GenBank/DDBJ whole genome shotgun (WGS) entry which is preliminary data.</text>
</comment>
<dbReference type="Pfam" id="PF00708">
    <property type="entry name" value="Acylphosphatase"/>
    <property type="match status" value="1"/>
</dbReference>
<name>A0A5C6D9K2_9BACT</name>
<proteinExistence type="inferred from homology"/>
<comment type="similarity">
    <text evidence="1 5">Belongs to the acylphosphatase family.</text>
</comment>
<evidence type="ECO:0000256" key="1">
    <source>
        <dbReference type="ARBA" id="ARBA00005614"/>
    </source>
</evidence>
<gene>
    <name evidence="7" type="primary">acyP</name>
    <name evidence="7" type="ORF">Poly41_48010</name>
</gene>
<reference evidence="7 8" key="1">
    <citation type="submission" date="2019-02" db="EMBL/GenBank/DDBJ databases">
        <title>Deep-cultivation of Planctomycetes and their phenomic and genomic characterization uncovers novel biology.</title>
        <authorList>
            <person name="Wiegand S."/>
            <person name="Jogler M."/>
            <person name="Boedeker C."/>
            <person name="Pinto D."/>
            <person name="Vollmers J."/>
            <person name="Rivas-Marin E."/>
            <person name="Kohn T."/>
            <person name="Peeters S.H."/>
            <person name="Heuer A."/>
            <person name="Rast P."/>
            <person name="Oberbeckmann S."/>
            <person name="Bunk B."/>
            <person name="Jeske O."/>
            <person name="Meyerdierks A."/>
            <person name="Storesund J.E."/>
            <person name="Kallscheuer N."/>
            <person name="Luecker S."/>
            <person name="Lage O.M."/>
            <person name="Pohl T."/>
            <person name="Merkel B.J."/>
            <person name="Hornburger P."/>
            <person name="Mueller R.-W."/>
            <person name="Bruemmer F."/>
            <person name="Labrenz M."/>
            <person name="Spormann A.M."/>
            <person name="Op Den Camp H."/>
            <person name="Overmann J."/>
            <person name="Amann R."/>
            <person name="Jetten M.S.M."/>
            <person name="Mascher T."/>
            <person name="Medema M.H."/>
            <person name="Devos D.P."/>
            <person name="Kaster A.-K."/>
            <person name="Ovreas L."/>
            <person name="Rohde M."/>
            <person name="Galperin M.Y."/>
            <person name="Jogler C."/>
        </authorList>
    </citation>
    <scope>NUCLEOTIDE SEQUENCE [LARGE SCALE GENOMIC DNA]</scope>
    <source>
        <strain evidence="7 8">Poly41</strain>
    </source>
</reference>
<sequence length="88" mass="10058">MIRYIVRFQGHVQGVCFRANALLQAKGLDVRGFVRNEADGSVLLDVVGPERDLQMLVKRIRTTMQANITEVQRESRTAEDRPSGFRIR</sequence>
<dbReference type="GO" id="GO:0003998">
    <property type="term" value="F:acylphosphatase activity"/>
    <property type="evidence" value="ECO:0007669"/>
    <property type="project" value="UniProtKB-EC"/>
</dbReference>
<dbReference type="EC" id="3.6.1.7" evidence="2 4"/>
<feature type="domain" description="Acylphosphatase-like" evidence="6">
    <location>
        <begin position="3"/>
        <end position="88"/>
    </location>
</feature>
<dbReference type="Gene3D" id="3.30.70.100">
    <property type="match status" value="1"/>
</dbReference>
<keyword evidence="8" id="KW-1185">Reference proteome</keyword>
<dbReference type="RefSeq" id="WP_146529196.1">
    <property type="nucleotide sequence ID" value="NZ_SJPV01000009.1"/>
</dbReference>
<dbReference type="AlphaFoldDB" id="A0A5C6D9K2"/>
<evidence type="ECO:0000259" key="6">
    <source>
        <dbReference type="PROSITE" id="PS51160"/>
    </source>
</evidence>
<evidence type="ECO:0000313" key="7">
    <source>
        <dbReference type="EMBL" id="TWU33803.1"/>
    </source>
</evidence>
<dbReference type="PROSITE" id="PS51160">
    <property type="entry name" value="ACYLPHOSPHATASE_3"/>
    <property type="match status" value="1"/>
</dbReference>
<evidence type="ECO:0000313" key="8">
    <source>
        <dbReference type="Proteomes" id="UP000319143"/>
    </source>
</evidence>
<dbReference type="PANTHER" id="PTHR47268">
    <property type="entry name" value="ACYLPHOSPHATASE"/>
    <property type="match status" value="1"/>
</dbReference>
<dbReference type="InterPro" id="IPR001792">
    <property type="entry name" value="Acylphosphatase-like_dom"/>
</dbReference>
<accession>A0A5C6D9K2</accession>
<protein>
    <recommendedName>
        <fullName evidence="2 4">acylphosphatase</fullName>
        <ecNumber evidence="2 4">3.6.1.7</ecNumber>
    </recommendedName>
</protein>
<dbReference type="EMBL" id="SJPV01000009">
    <property type="protein sequence ID" value="TWU33803.1"/>
    <property type="molecule type" value="Genomic_DNA"/>
</dbReference>
<dbReference type="PANTHER" id="PTHR47268:SF4">
    <property type="entry name" value="ACYLPHOSPHATASE"/>
    <property type="match status" value="1"/>
</dbReference>
<evidence type="ECO:0000256" key="2">
    <source>
        <dbReference type="ARBA" id="ARBA00012150"/>
    </source>
</evidence>
<dbReference type="SUPFAM" id="SSF54975">
    <property type="entry name" value="Acylphosphatase/BLUF domain-like"/>
    <property type="match status" value="1"/>
</dbReference>